<name>A0A9X7PGH2_9ACTN</name>
<dbReference type="Gene3D" id="1.10.287.1060">
    <property type="entry name" value="ESAT-6-like"/>
    <property type="match status" value="1"/>
</dbReference>
<organism evidence="1 2">
    <name type="scientific">Streptosporangium nondiastaticum</name>
    <dbReference type="NCBI Taxonomy" id="35764"/>
    <lineage>
        <taxon>Bacteria</taxon>
        <taxon>Bacillati</taxon>
        <taxon>Actinomycetota</taxon>
        <taxon>Actinomycetes</taxon>
        <taxon>Streptosporangiales</taxon>
        <taxon>Streptosporangiaceae</taxon>
        <taxon>Streptosporangium</taxon>
    </lineage>
</organism>
<evidence type="ECO:0008006" key="3">
    <source>
        <dbReference type="Google" id="ProtNLM"/>
    </source>
</evidence>
<dbReference type="EMBL" id="PXWG01000054">
    <property type="protein sequence ID" value="PSJ26993.1"/>
    <property type="molecule type" value="Genomic_DNA"/>
</dbReference>
<protein>
    <recommendedName>
        <fullName evidence="3">WXG100 family type VII secretion target</fullName>
    </recommendedName>
</protein>
<comment type="caution">
    <text evidence="1">The sequence shown here is derived from an EMBL/GenBank/DDBJ whole genome shotgun (WGS) entry which is preliminary data.</text>
</comment>
<gene>
    <name evidence="1" type="ORF">B7P34_19895</name>
</gene>
<evidence type="ECO:0000313" key="2">
    <source>
        <dbReference type="Proteomes" id="UP000242427"/>
    </source>
</evidence>
<dbReference type="SUPFAM" id="SSF140453">
    <property type="entry name" value="EsxAB dimer-like"/>
    <property type="match status" value="1"/>
</dbReference>
<evidence type="ECO:0000313" key="1">
    <source>
        <dbReference type="EMBL" id="PSJ26993.1"/>
    </source>
</evidence>
<dbReference type="OrthoDB" id="3541418at2"/>
<accession>A0A9X7PGH2</accession>
<keyword evidence="2" id="KW-1185">Reference proteome</keyword>
<dbReference type="RefSeq" id="WP_106678270.1">
    <property type="nucleotide sequence ID" value="NZ_PXWG01000054.1"/>
</dbReference>
<reference evidence="1 2" key="1">
    <citation type="submission" date="2018-03" db="EMBL/GenBank/DDBJ databases">
        <title>Chitinolytic properties of Streptosporangium nondiastaticum TBG75A20.</title>
        <authorList>
            <person name="Gayathri V."/>
            <person name="Shiburaj S."/>
        </authorList>
    </citation>
    <scope>NUCLEOTIDE SEQUENCE [LARGE SCALE GENOMIC DNA]</scope>
    <source>
        <strain evidence="1 2">TBG75A20</strain>
    </source>
</reference>
<dbReference type="Proteomes" id="UP000242427">
    <property type="component" value="Unassembled WGS sequence"/>
</dbReference>
<sequence>MAEPDAKELNERAGKLNSLADHIESLVDKPRTYATTSMKTWSGPNADDTRGKLGTWKTTCQTVARALREEAGKATQEAKDLQQPKK</sequence>
<proteinExistence type="predicted"/>
<dbReference type="InterPro" id="IPR036689">
    <property type="entry name" value="ESAT-6-like_sf"/>
</dbReference>
<dbReference type="AlphaFoldDB" id="A0A9X7PGH2"/>